<keyword evidence="3 5" id="KW-1005">Bacterial flagellum biogenesis</keyword>
<dbReference type="Pfam" id="PF13860">
    <property type="entry name" value="FlgD_ig"/>
    <property type="match status" value="1"/>
</dbReference>
<evidence type="ECO:0000256" key="2">
    <source>
        <dbReference type="ARBA" id="ARBA00016013"/>
    </source>
</evidence>
<keyword evidence="9" id="KW-1185">Reference proteome</keyword>
<dbReference type="RefSeq" id="WP_310798572.1">
    <property type="nucleotide sequence ID" value="NZ_CP123872.1"/>
</dbReference>
<feature type="compositionally biased region" description="Low complexity" evidence="6">
    <location>
        <begin position="1"/>
        <end position="17"/>
    </location>
</feature>
<evidence type="ECO:0000256" key="5">
    <source>
        <dbReference type="RuleBase" id="RU362076"/>
    </source>
</evidence>
<dbReference type="EMBL" id="CP123872">
    <property type="protein sequence ID" value="WND02734.1"/>
    <property type="molecule type" value="Genomic_DNA"/>
</dbReference>
<reference evidence="8" key="1">
    <citation type="submission" date="2023-04" db="EMBL/GenBank/DDBJ databases">
        <title>Complete genome sequence of Temperatibacter marinus.</title>
        <authorList>
            <person name="Rong J.-C."/>
            <person name="Yi M.-L."/>
            <person name="Zhao Q."/>
        </authorList>
    </citation>
    <scope>NUCLEOTIDE SEQUENCE</scope>
    <source>
        <strain evidence="8">NBRC 110045</strain>
    </source>
</reference>
<dbReference type="GO" id="GO:0044781">
    <property type="term" value="P:bacterial-type flagellum organization"/>
    <property type="evidence" value="ECO:0007669"/>
    <property type="project" value="UniProtKB-UniRule"/>
</dbReference>
<evidence type="ECO:0000256" key="4">
    <source>
        <dbReference type="ARBA" id="ARBA00024746"/>
    </source>
</evidence>
<evidence type="ECO:0000256" key="3">
    <source>
        <dbReference type="ARBA" id="ARBA00022795"/>
    </source>
</evidence>
<keyword evidence="8" id="KW-0966">Cell projection</keyword>
<protein>
    <recommendedName>
        <fullName evidence="2 5">Basal-body rod modification protein FlgD</fullName>
    </recommendedName>
</protein>
<keyword evidence="8" id="KW-0969">Cilium</keyword>
<comment type="function">
    <text evidence="4 5">Required for flagellar hook formation. May act as a scaffolding protein.</text>
</comment>
<dbReference type="AlphaFoldDB" id="A0AA52EHR3"/>
<evidence type="ECO:0000313" key="8">
    <source>
        <dbReference type="EMBL" id="WND02734.1"/>
    </source>
</evidence>
<dbReference type="KEGG" id="tmk:QGN29_14380"/>
<feature type="domain" description="FlgD/Vpr Ig-like" evidence="7">
    <location>
        <begin position="109"/>
        <end position="172"/>
    </location>
</feature>
<comment type="similarity">
    <text evidence="1 5">Belongs to the FlgD family.</text>
</comment>
<evidence type="ECO:0000256" key="6">
    <source>
        <dbReference type="SAM" id="MobiDB-lite"/>
    </source>
</evidence>
<proteinExistence type="inferred from homology"/>
<name>A0AA52EHR3_9PROT</name>
<accession>A0AA52EHR3</accession>
<dbReference type="Gene3D" id="2.60.40.4070">
    <property type="match status" value="1"/>
</dbReference>
<dbReference type="Proteomes" id="UP001268683">
    <property type="component" value="Chromosome"/>
</dbReference>
<dbReference type="InterPro" id="IPR025965">
    <property type="entry name" value="FlgD/Vpr_Ig-like"/>
</dbReference>
<feature type="region of interest" description="Disordered" evidence="6">
    <location>
        <begin position="1"/>
        <end position="21"/>
    </location>
</feature>
<sequence length="222" mass="24185">MTDAISALTSTAATSRSQESADKFDQEYTDFLSLLTTQLQNQDPTSPMDSTEFTNQIVQFTSVEQQIQTNQNLENLTSLMTSSVNADVTSYLGRDVVIDGGFGQLENGTLDWTYQMQPNVTAAGLAVFDQVGNQVASYDADTLVGQKSFTWDGMTTEGETAPEGIYELRVLAFDSEGNDINIPTQVKQRISEVSLTGYEPTFLAGGLQVTKSDILSVMLPEN</sequence>
<dbReference type="Gene3D" id="2.30.30.910">
    <property type="match status" value="1"/>
</dbReference>
<evidence type="ECO:0000259" key="7">
    <source>
        <dbReference type="Pfam" id="PF13860"/>
    </source>
</evidence>
<evidence type="ECO:0000313" key="9">
    <source>
        <dbReference type="Proteomes" id="UP001268683"/>
    </source>
</evidence>
<evidence type="ECO:0000256" key="1">
    <source>
        <dbReference type="ARBA" id="ARBA00010577"/>
    </source>
</evidence>
<gene>
    <name evidence="8" type="ORF">QGN29_14380</name>
</gene>
<keyword evidence="8" id="KW-0282">Flagellum</keyword>
<dbReference type="InterPro" id="IPR005648">
    <property type="entry name" value="FlgD"/>
</dbReference>
<dbReference type="Pfam" id="PF03963">
    <property type="entry name" value="FlgD"/>
    <property type="match status" value="1"/>
</dbReference>
<organism evidence="8 9">
    <name type="scientific">Temperatibacter marinus</name>
    <dbReference type="NCBI Taxonomy" id="1456591"/>
    <lineage>
        <taxon>Bacteria</taxon>
        <taxon>Pseudomonadati</taxon>
        <taxon>Pseudomonadota</taxon>
        <taxon>Alphaproteobacteria</taxon>
        <taxon>Kordiimonadales</taxon>
        <taxon>Temperatibacteraceae</taxon>
        <taxon>Temperatibacter</taxon>
    </lineage>
</organism>